<evidence type="ECO:0008006" key="5">
    <source>
        <dbReference type="Google" id="ProtNLM"/>
    </source>
</evidence>
<keyword evidence="4" id="KW-1185">Reference proteome</keyword>
<feature type="transmembrane region" description="Helical" evidence="2">
    <location>
        <begin position="21"/>
        <end position="43"/>
    </location>
</feature>
<feature type="transmembrane region" description="Helical" evidence="2">
    <location>
        <begin position="256"/>
        <end position="275"/>
    </location>
</feature>
<dbReference type="EMBL" id="BRXX01000496">
    <property type="protein sequence ID" value="GMI14280.1"/>
    <property type="molecule type" value="Genomic_DNA"/>
</dbReference>
<reference evidence="4" key="1">
    <citation type="journal article" date="2023" name="Commun. Biol.">
        <title>Genome analysis of Parmales, the sister group of diatoms, reveals the evolutionary specialization of diatoms from phago-mixotrophs to photoautotrophs.</title>
        <authorList>
            <person name="Ban H."/>
            <person name="Sato S."/>
            <person name="Yoshikawa S."/>
            <person name="Yamada K."/>
            <person name="Nakamura Y."/>
            <person name="Ichinomiya M."/>
            <person name="Sato N."/>
            <person name="Blanc-Mathieu R."/>
            <person name="Endo H."/>
            <person name="Kuwata A."/>
            <person name="Ogata H."/>
        </authorList>
    </citation>
    <scope>NUCLEOTIDE SEQUENCE [LARGE SCALE GENOMIC DNA]</scope>
    <source>
        <strain evidence="4">NIES 3699</strain>
    </source>
</reference>
<name>A0A9W7FLM6_9STRA</name>
<evidence type="ECO:0000256" key="1">
    <source>
        <dbReference type="SAM" id="MobiDB-lite"/>
    </source>
</evidence>
<feature type="transmembrane region" description="Helical" evidence="2">
    <location>
        <begin position="287"/>
        <end position="305"/>
    </location>
</feature>
<feature type="region of interest" description="Disordered" evidence="1">
    <location>
        <begin position="360"/>
        <end position="383"/>
    </location>
</feature>
<accession>A0A9W7FLM6</accession>
<protein>
    <recommendedName>
        <fullName evidence="5">Ceramidase</fullName>
    </recommendedName>
</protein>
<feature type="transmembrane region" description="Helical" evidence="2">
    <location>
        <begin position="192"/>
        <end position="214"/>
    </location>
</feature>
<dbReference type="Proteomes" id="UP001165160">
    <property type="component" value="Unassembled WGS sequence"/>
</dbReference>
<feature type="transmembrane region" description="Helical" evidence="2">
    <location>
        <begin position="108"/>
        <end position="128"/>
    </location>
</feature>
<feature type="transmembrane region" description="Helical" evidence="2">
    <location>
        <begin position="325"/>
        <end position="342"/>
    </location>
</feature>
<keyword evidence="2" id="KW-1133">Transmembrane helix</keyword>
<keyword evidence="2" id="KW-0472">Membrane</keyword>
<dbReference type="AlphaFoldDB" id="A0A9W7FLM6"/>
<evidence type="ECO:0000256" key="2">
    <source>
        <dbReference type="SAM" id="Phobius"/>
    </source>
</evidence>
<keyword evidence="2" id="KW-0812">Transmembrane</keyword>
<sequence>MRNKAIFFLLSSTSTLHVRTAVWALLGAMIFLSLGVTLFFWMYCSDSEYDTATEGTWQTATLVKAGRCPIGNGWDEEFWGAPMCTYGYCERCYMEDYIRSRANSYSNIAMIINAFIIATLGFEDYYFFTHSVRVPPTRKMDVDGMDYDSSNPPNLLLGGAGWVNLFFTLVLVSAMIYAGWGAFVFHAGMTDLSRTLDICSVYTITSVALPYFAANMCHSWKWKHPKLFMTAISIAGVLFHIVPYKFHEVLGPSQEVIIPGFVGANFAALFIMYATGYVGKRARIRHYSDTWVLLLSIFFMGLAYIARQSDDKWCVSPTSIFQGHAVWHVSAAVGVLFFYLFGRQERPWTEHHDSLVRMTEEGEDEGEGDAESGTIVGIGDMQL</sequence>
<evidence type="ECO:0000313" key="3">
    <source>
        <dbReference type="EMBL" id="GMI14280.1"/>
    </source>
</evidence>
<feature type="transmembrane region" description="Helical" evidence="2">
    <location>
        <begin position="155"/>
        <end position="180"/>
    </location>
</feature>
<feature type="transmembrane region" description="Helical" evidence="2">
    <location>
        <begin position="226"/>
        <end position="244"/>
    </location>
</feature>
<gene>
    <name evidence="3" type="ORF">TrVE_jg8892</name>
</gene>
<comment type="caution">
    <text evidence="3">The sequence shown here is derived from an EMBL/GenBank/DDBJ whole genome shotgun (WGS) entry which is preliminary data.</text>
</comment>
<evidence type="ECO:0000313" key="4">
    <source>
        <dbReference type="Proteomes" id="UP001165160"/>
    </source>
</evidence>
<organism evidence="3 4">
    <name type="scientific">Triparma verrucosa</name>
    <dbReference type="NCBI Taxonomy" id="1606542"/>
    <lineage>
        <taxon>Eukaryota</taxon>
        <taxon>Sar</taxon>
        <taxon>Stramenopiles</taxon>
        <taxon>Ochrophyta</taxon>
        <taxon>Bolidophyceae</taxon>
        <taxon>Parmales</taxon>
        <taxon>Triparmaceae</taxon>
        <taxon>Triparma</taxon>
    </lineage>
</organism>
<proteinExistence type="predicted"/>
<feature type="compositionally biased region" description="Acidic residues" evidence="1">
    <location>
        <begin position="361"/>
        <end position="370"/>
    </location>
</feature>